<protein>
    <submittedName>
        <fullName evidence="2">Transporter accessory protein</fullName>
    </submittedName>
</protein>
<dbReference type="PROSITE" id="PS51257">
    <property type="entry name" value="PROKAR_LIPOPROTEIN"/>
    <property type="match status" value="1"/>
</dbReference>
<evidence type="ECO:0000313" key="3">
    <source>
        <dbReference type="Proteomes" id="UP000823896"/>
    </source>
</evidence>
<keyword evidence="1" id="KW-0732">Signal</keyword>
<dbReference type="SUPFAM" id="SSF52833">
    <property type="entry name" value="Thioredoxin-like"/>
    <property type="match status" value="1"/>
</dbReference>
<feature type="chain" id="PRO_5039204765" evidence="1">
    <location>
        <begin position="22"/>
        <end position="190"/>
    </location>
</feature>
<evidence type="ECO:0000313" key="2">
    <source>
        <dbReference type="EMBL" id="HJC36835.1"/>
    </source>
</evidence>
<dbReference type="Gene3D" id="3.40.30.10">
    <property type="entry name" value="Glutaredoxin"/>
    <property type="match status" value="1"/>
</dbReference>
<dbReference type="InterPro" id="IPR036249">
    <property type="entry name" value="Thioredoxin-like_sf"/>
</dbReference>
<organism evidence="2 3">
    <name type="scientific">Candidatus Merdibacter merdavium</name>
    <dbReference type="NCBI Taxonomy" id="2838692"/>
    <lineage>
        <taxon>Bacteria</taxon>
        <taxon>Bacillati</taxon>
        <taxon>Bacillota</taxon>
        <taxon>Erysipelotrichia</taxon>
        <taxon>Erysipelotrichales</taxon>
        <taxon>Erysipelotrichaceae</taxon>
        <taxon>Merdibacter</taxon>
    </lineage>
</organism>
<dbReference type="AlphaFoldDB" id="A0A9D2NQV0"/>
<comment type="caution">
    <text evidence="2">The sequence shown here is derived from an EMBL/GenBank/DDBJ whole genome shotgun (WGS) entry which is preliminary data.</text>
</comment>
<evidence type="ECO:0000256" key="1">
    <source>
        <dbReference type="SAM" id="SignalP"/>
    </source>
</evidence>
<dbReference type="Proteomes" id="UP000823896">
    <property type="component" value="Unassembled WGS sequence"/>
</dbReference>
<sequence length="190" mass="21345">MKKILIAMLSVMLCACSSASAGNGCDNLVQESGTRADMSGYDMLEDEDHVFYQKTMQEVLDLFAQGKSAVVYLGYVGCPWCEEAVPVMDEVAKAKGLTICYAPTYTDGEYTITDEIEEQLFGYLNDYLEEDDEGEKRMYVPFVFVIRNGEVVAAHEGTVESHDAHERQMTDSEKIELTNIYQEMFDEIAC</sequence>
<name>A0A9D2NQV0_9FIRM</name>
<feature type="signal peptide" evidence="1">
    <location>
        <begin position="1"/>
        <end position="21"/>
    </location>
</feature>
<proteinExistence type="predicted"/>
<reference evidence="2" key="1">
    <citation type="journal article" date="2021" name="PeerJ">
        <title>Extensive microbial diversity within the chicken gut microbiome revealed by metagenomics and culture.</title>
        <authorList>
            <person name="Gilroy R."/>
            <person name="Ravi A."/>
            <person name="Getino M."/>
            <person name="Pursley I."/>
            <person name="Horton D.L."/>
            <person name="Alikhan N.F."/>
            <person name="Baker D."/>
            <person name="Gharbi K."/>
            <person name="Hall N."/>
            <person name="Watson M."/>
            <person name="Adriaenssens E.M."/>
            <person name="Foster-Nyarko E."/>
            <person name="Jarju S."/>
            <person name="Secka A."/>
            <person name="Antonio M."/>
            <person name="Oren A."/>
            <person name="Chaudhuri R.R."/>
            <person name="La Ragione R."/>
            <person name="Hildebrand F."/>
            <person name="Pallen M.J."/>
        </authorList>
    </citation>
    <scope>NUCLEOTIDE SEQUENCE</scope>
    <source>
        <strain evidence="2">CHK187-11901</strain>
    </source>
</reference>
<dbReference type="EMBL" id="DWWM01000042">
    <property type="protein sequence ID" value="HJC36835.1"/>
    <property type="molecule type" value="Genomic_DNA"/>
</dbReference>
<accession>A0A9D2NQV0</accession>
<reference evidence="2" key="2">
    <citation type="submission" date="2021-04" db="EMBL/GenBank/DDBJ databases">
        <authorList>
            <person name="Gilroy R."/>
        </authorList>
    </citation>
    <scope>NUCLEOTIDE SEQUENCE</scope>
    <source>
        <strain evidence="2">CHK187-11901</strain>
    </source>
</reference>
<gene>
    <name evidence="2" type="ORF">H9702_06855</name>
</gene>